<protein>
    <recommendedName>
        <fullName evidence="5">PAS domain-containing protein</fullName>
    </recommendedName>
</protein>
<evidence type="ECO:0000313" key="3">
    <source>
        <dbReference type="EMBL" id="KAL0075603.1"/>
    </source>
</evidence>
<accession>A0ABR3AI11</accession>
<keyword evidence="1" id="KW-0732">Signal</keyword>
<keyword evidence="4" id="KW-1185">Reference proteome</keyword>
<dbReference type="EMBL" id="JBCLYO010000035">
    <property type="protein sequence ID" value="KAL0075603.1"/>
    <property type="molecule type" value="Genomic_DNA"/>
</dbReference>
<organism evidence="2 4">
    <name type="scientific">Phycomyces blakesleeanus</name>
    <dbReference type="NCBI Taxonomy" id="4837"/>
    <lineage>
        <taxon>Eukaryota</taxon>
        <taxon>Fungi</taxon>
        <taxon>Fungi incertae sedis</taxon>
        <taxon>Mucoromycota</taxon>
        <taxon>Mucoromycotina</taxon>
        <taxon>Mucoromycetes</taxon>
        <taxon>Mucorales</taxon>
        <taxon>Phycomycetaceae</taxon>
        <taxon>Phycomyces</taxon>
    </lineage>
</organism>
<reference evidence="2 4" key="1">
    <citation type="submission" date="2024-04" db="EMBL/GenBank/DDBJ databases">
        <title>Symmetric and asymmetric DNA N6-adenine methylation regulates different biological responses in Mucorales.</title>
        <authorList>
            <consortium name="Lawrence Berkeley National Laboratory"/>
            <person name="Lax C."/>
            <person name="Mondo S.J."/>
            <person name="Osorio-Concepcion M."/>
            <person name="Muszewska A."/>
            <person name="Corrochano-Luque M."/>
            <person name="Gutierrez G."/>
            <person name="Riley R."/>
            <person name="Lipzen A."/>
            <person name="Guo J."/>
            <person name="Hundley H."/>
            <person name="Amirebrahimi M."/>
            <person name="Ng V."/>
            <person name="Lorenzo-Gutierrez D."/>
            <person name="Binder U."/>
            <person name="Yang J."/>
            <person name="Song Y."/>
            <person name="Canovas D."/>
            <person name="Navarro E."/>
            <person name="Freitag M."/>
            <person name="Gabaldon T."/>
            <person name="Grigoriev I.V."/>
            <person name="Corrochano L.M."/>
            <person name="Nicolas F.E."/>
            <person name="Garre V."/>
        </authorList>
    </citation>
    <scope>NUCLEOTIDE SEQUENCE [LARGE SCALE GENOMIC DNA]</scope>
    <source>
        <strain evidence="2 4">L51</strain>
    </source>
</reference>
<dbReference type="Gene3D" id="3.30.450.20">
    <property type="entry name" value="PAS domain"/>
    <property type="match status" value="1"/>
</dbReference>
<evidence type="ECO:0000256" key="1">
    <source>
        <dbReference type="SAM" id="SignalP"/>
    </source>
</evidence>
<evidence type="ECO:0008006" key="5">
    <source>
        <dbReference type="Google" id="ProtNLM"/>
    </source>
</evidence>
<comment type="caution">
    <text evidence="2">The sequence shown here is derived from an EMBL/GenBank/DDBJ whole genome shotgun (WGS) entry which is preliminary data.</text>
</comment>
<evidence type="ECO:0000313" key="2">
    <source>
        <dbReference type="EMBL" id="KAL0073801.1"/>
    </source>
</evidence>
<gene>
    <name evidence="3" type="ORF">J3Q64DRAFT_1685388</name>
    <name evidence="2" type="ORF">J3Q64DRAFT_1686542</name>
</gene>
<dbReference type="EMBL" id="JBCLYO010000051">
    <property type="protein sequence ID" value="KAL0073801.1"/>
    <property type="molecule type" value="Genomic_DNA"/>
</dbReference>
<feature type="non-terminal residue" evidence="2">
    <location>
        <position position="111"/>
    </location>
</feature>
<proteinExistence type="predicted"/>
<dbReference type="Proteomes" id="UP001448207">
    <property type="component" value="Unassembled WGS sequence"/>
</dbReference>
<name>A0ABR3AI11_PHYBL</name>
<feature type="signal peptide" evidence="1">
    <location>
        <begin position="1"/>
        <end position="21"/>
    </location>
</feature>
<feature type="chain" id="PRO_5045031701" description="PAS domain-containing protein" evidence="1">
    <location>
        <begin position="22"/>
        <end position="111"/>
    </location>
</feature>
<evidence type="ECO:0000313" key="4">
    <source>
        <dbReference type="Proteomes" id="UP001448207"/>
    </source>
</evidence>
<sequence>MSQKTCFWSLLSITNLSFVYASPSLSPQFQNHDQLIGHSLLDLIHPEEVTLARRDLYRFIDSNTLAGSVTRCRIQEPFKNSTEQQYCWPVVDIVMYVVTDKLALAFFHRDS</sequence>